<organism evidence="4 5">
    <name type="scientific">Candidatus Methanoperedens nitratireducens</name>
    <dbReference type="NCBI Taxonomy" id="1392998"/>
    <lineage>
        <taxon>Archaea</taxon>
        <taxon>Methanobacteriati</taxon>
        <taxon>Methanobacteriota</taxon>
        <taxon>Stenosarchaea group</taxon>
        <taxon>Methanomicrobia</taxon>
        <taxon>Methanosarcinales</taxon>
        <taxon>ANME-2 cluster</taxon>
        <taxon>Candidatus Methanoperedentaceae</taxon>
        <taxon>Candidatus Methanoperedens</taxon>
    </lineage>
</organism>
<dbReference type="EMBL" id="LKCM01000318">
    <property type="protein sequence ID" value="KPQ41661.1"/>
    <property type="molecule type" value="Genomic_DNA"/>
</dbReference>
<dbReference type="AlphaFoldDB" id="A0A0P7ZDT7"/>
<evidence type="ECO:0000259" key="3">
    <source>
        <dbReference type="Pfam" id="PF07282"/>
    </source>
</evidence>
<evidence type="ECO:0000313" key="5">
    <source>
        <dbReference type="Proteomes" id="UP000050360"/>
    </source>
</evidence>
<dbReference type="GO" id="GO:0003677">
    <property type="term" value="F:DNA binding"/>
    <property type="evidence" value="ECO:0007669"/>
    <property type="project" value="UniProtKB-KW"/>
</dbReference>
<name>A0A0P7ZDT7_9EURY</name>
<feature type="compositionally biased region" description="Basic and acidic residues" evidence="2">
    <location>
        <begin position="243"/>
        <end position="257"/>
    </location>
</feature>
<keyword evidence="1 4" id="KW-0238">DNA-binding</keyword>
<protein>
    <submittedName>
        <fullName evidence="4">Putative transposase DNA-binding domain protein</fullName>
    </submittedName>
</protein>
<proteinExistence type="predicted"/>
<feature type="domain" description="Cas12f1-like TNB" evidence="3">
    <location>
        <begin position="345"/>
        <end position="405"/>
    </location>
</feature>
<accession>A0A0P7ZDT7</accession>
<dbReference type="Pfam" id="PF07282">
    <property type="entry name" value="Cas12f1-like_TNB"/>
    <property type="match status" value="1"/>
</dbReference>
<dbReference type="Proteomes" id="UP000050360">
    <property type="component" value="Unassembled WGS sequence"/>
</dbReference>
<comment type="caution">
    <text evidence="4">The sequence shown here is derived from an EMBL/GenBank/DDBJ whole genome shotgun (WGS) entry which is preliminary data.</text>
</comment>
<gene>
    <name evidence="4" type="ORF">MPEBLZ_03788</name>
</gene>
<dbReference type="InterPro" id="IPR010095">
    <property type="entry name" value="Cas12f1-like_TNB"/>
</dbReference>
<evidence type="ECO:0000256" key="1">
    <source>
        <dbReference type="ARBA" id="ARBA00023125"/>
    </source>
</evidence>
<evidence type="ECO:0000256" key="2">
    <source>
        <dbReference type="SAM" id="MobiDB-lite"/>
    </source>
</evidence>
<feature type="compositionally biased region" description="Basic residues" evidence="2">
    <location>
        <begin position="272"/>
        <end position="283"/>
    </location>
</feature>
<reference evidence="4 5" key="1">
    <citation type="submission" date="2015-09" db="EMBL/GenBank/DDBJ databases">
        <title>A metagenomics-based metabolic model of nitrate-dependent anaerobic oxidation of methane by Methanoperedens-like archaea.</title>
        <authorList>
            <person name="Arshad A."/>
            <person name="Speth D.R."/>
            <person name="De Graaf R.M."/>
            <person name="Op Den Camp H.J."/>
            <person name="Jetten M.S."/>
            <person name="Welte C.U."/>
        </authorList>
    </citation>
    <scope>NUCLEOTIDE SEQUENCE [LARGE SCALE GENOMIC DNA]</scope>
</reference>
<feature type="region of interest" description="Disordered" evidence="2">
    <location>
        <begin position="243"/>
        <end position="293"/>
    </location>
</feature>
<evidence type="ECO:0000313" key="4">
    <source>
        <dbReference type="EMBL" id="KPQ41661.1"/>
    </source>
</evidence>
<sequence>MELPLETTSVQETAILTRLEAGRHLYNACLGEALKRLDLIRQSREFKKIIVLPAGKERTEKFRNLNGEYGFTEYALHDHAGTIRDSWIKEHINSHITQKIATRAFKAVQKKAFGKAKNVRFKGKNQFDTLEGKNNLTGLIFRNNSLYWSGLEIPCVIDETNKVIAYGLKPEHKIKYCRIVRRKINSKNRFYIQLILEGKPYQKPEHKIGNEEIGLDIGPGTIAIVGGIKAELKQFCSELVPKQEEKRKLQRKMDRQRRANNPQNYNTNGTVKKGKKKWKKSNHYNKTSSQAAELDRKLAAHRKSLHGKDINEIIATGTRINTEKIPYISWQKNFGKSVLMRAPSMFISSLKRKAENAGGYLNEFPTNSTKLSQVCHICGNAVKKPLSQRWHICCGIEMQRDLYSAS</sequence>
<dbReference type="PATRIC" id="fig|1719120.3.peg.4117"/>